<keyword evidence="2" id="KW-1185">Reference proteome</keyword>
<name>A0A7I4YXW9_HAECO</name>
<dbReference type="WBParaSite" id="HCON_00156570-00001">
    <property type="protein sequence ID" value="HCON_00156570-00001"/>
    <property type="gene ID" value="HCON_00156570"/>
</dbReference>
<evidence type="ECO:0000313" key="2">
    <source>
        <dbReference type="Proteomes" id="UP000025227"/>
    </source>
</evidence>
<reference evidence="3" key="1">
    <citation type="submission" date="2020-12" db="UniProtKB">
        <authorList>
            <consortium name="WormBaseParasite"/>
        </authorList>
    </citation>
    <scope>IDENTIFICATION</scope>
    <source>
        <strain evidence="3">MHco3</strain>
    </source>
</reference>
<accession>A0A7I4YXW9</accession>
<proteinExistence type="predicted"/>
<dbReference type="InterPro" id="IPR007284">
    <property type="entry name" value="Ground-like_dom"/>
</dbReference>
<dbReference type="Proteomes" id="UP000025227">
    <property type="component" value="Unplaced"/>
</dbReference>
<evidence type="ECO:0000259" key="1">
    <source>
        <dbReference type="Pfam" id="PF04155"/>
    </source>
</evidence>
<feature type="domain" description="Ground-like" evidence="1">
    <location>
        <begin position="176"/>
        <end position="244"/>
    </location>
</feature>
<organism evidence="2 3">
    <name type="scientific">Haemonchus contortus</name>
    <name type="common">Barber pole worm</name>
    <dbReference type="NCBI Taxonomy" id="6289"/>
    <lineage>
        <taxon>Eukaryota</taxon>
        <taxon>Metazoa</taxon>
        <taxon>Ecdysozoa</taxon>
        <taxon>Nematoda</taxon>
        <taxon>Chromadorea</taxon>
        <taxon>Rhabditida</taxon>
        <taxon>Rhabditina</taxon>
        <taxon>Rhabditomorpha</taxon>
        <taxon>Strongyloidea</taxon>
        <taxon>Trichostrongylidae</taxon>
        <taxon>Haemonchus</taxon>
    </lineage>
</organism>
<dbReference type="Pfam" id="PF04155">
    <property type="entry name" value="Ground-like"/>
    <property type="match status" value="1"/>
</dbReference>
<protein>
    <submittedName>
        <fullName evidence="3">Ground-like domain-containing protein</fullName>
    </submittedName>
</protein>
<evidence type="ECO:0000313" key="3">
    <source>
        <dbReference type="WBParaSite" id="HCON_00156570-00001"/>
    </source>
</evidence>
<dbReference type="AlphaFoldDB" id="A0A7I4YXW9"/>
<sequence length="254" mass="27830">MDQVATIDVVNQPPTRNTSKRLIDDEVAVVTERGEKGASSWKETVVVVSEVIPIFDKLEAMVTEVQRMVKLVKQDLLNRSVQTSGAQDPTNIVLSKAEPSNEELERKVIEDVIEHMKGSFLRAARGTKAVNEVDSSVSASAVEVQLPLGRLPIAIRHKRAHNDGTADDSNADKLTNCNDPKLKQIIIENIQKDAPTSKRAIQKAAELEFGGTFDVVCSPCEFSFVISSQKYCDGIKDEVACFVFLQPPGTLAPK</sequence>
<dbReference type="OrthoDB" id="5846317at2759"/>